<reference evidence="1" key="1">
    <citation type="submission" date="2019-11" db="EMBL/GenBank/DDBJ databases">
        <authorList>
            <person name="Feng L."/>
        </authorList>
    </citation>
    <scope>NUCLEOTIDE SEQUENCE</scope>
    <source>
        <strain evidence="1">BhanseniiLFYP23</strain>
    </source>
</reference>
<proteinExistence type="predicted"/>
<name>A0A6N2R3N3_BLAHA</name>
<accession>A0A6N2R3N3</accession>
<protein>
    <submittedName>
        <fullName evidence="1">Uncharacterized protein</fullName>
    </submittedName>
</protein>
<dbReference type="AlphaFoldDB" id="A0A6N2R3N3"/>
<dbReference type="EMBL" id="CACRSY010000004">
    <property type="protein sequence ID" value="VYS75314.1"/>
    <property type="molecule type" value="Genomic_DNA"/>
</dbReference>
<sequence>MYRLMIVEDEQAIAQGIANSLPWEETTVTRIINII</sequence>
<gene>
    <name evidence="1" type="ORF">BHLFYP23_01426</name>
</gene>
<organism evidence="1">
    <name type="scientific">Blautia hansenii</name>
    <name type="common">Ruminococcus hansenii</name>
    <dbReference type="NCBI Taxonomy" id="1322"/>
    <lineage>
        <taxon>Bacteria</taxon>
        <taxon>Bacillati</taxon>
        <taxon>Bacillota</taxon>
        <taxon>Clostridia</taxon>
        <taxon>Lachnospirales</taxon>
        <taxon>Lachnospiraceae</taxon>
        <taxon>Blautia</taxon>
    </lineage>
</organism>
<evidence type="ECO:0000313" key="1">
    <source>
        <dbReference type="EMBL" id="VYS75314.1"/>
    </source>
</evidence>